<gene>
    <name evidence="1" type="ORF">BT246_70190</name>
</gene>
<evidence type="ECO:0000313" key="1">
    <source>
        <dbReference type="EMBL" id="ANS52310.1"/>
    </source>
</evidence>
<reference evidence="1 2" key="1">
    <citation type="submission" date="2016-04" db="EMBL/GenBank/DDBJ databases">
        <title>High quality genome of the nematocidal Bacillus thuringiensis MYBT18246.</title>
        <authorList>
            <person name="Hollensteiner J."/>
            <person name="Poehlein A."/>
            <person name="Sproeer C."/>
            <person name="Bunk B."/>
            <person name="Rosenstiel P."/>
            <person name="Schulenburg H."/>
            <person name="Liesegang H."/>
        </authorList>
    </citation>
    <scope>NUCLEOTIDE SEQUENCE [LARGE SCALE GENOMIC DNA]</scope>
    <source>
        <strain evidence="1 2">MYBT18246</strain>
        <plasmid evidence="1 2">p101287</plasmid>
    </source>
</reference>
<dbReference type="RefSeq" id="WP_094194703.1">
    <property type="nucleotide sequence ID" value="NZ_CP015356.1"/>
</dbReference>
<protein>
    <submittedName>
        <fullName evidence="1">Uncharacterized protein</fullName>
    </submittedName>
</protein>
<evidence type="ECO:0000313" key="2">
    <source>
        <dbReference type="Proteomes" id="UP000092743"/>
    </source>
</evidence>
<dbReference type="Proteomes" id="UP000092743">
    <property type="component" value="Plasmid p101287"/>
</dbReference>
<organism evidence="1 2">
    <name type="scientific">Bacillus thuringiensis</name>
    <dbReference type="NCBI Taxonomy" id="1428"/>
    <lineage>
        <taxon>Bacteria</taxon>
        <taxon>Bacillati</taxon>
        <taxon>Bacillota</taxon>
        <taxon>Bacilli</taxon>
        <taxon>Bacillales</taxon>
        <taxon>Bacillaceae</taxon>
        <taxon>Bacillus</taxon>
        <taxon>Bacillus cereus group</taxon>
    </lineage>
</organism>
<keyword evidence="1" id="KW-0614">Plasmid</keyword>
<dbReference type="AlphaFoldDB" id="A0A9W3SIR5"/>
<accession>A0A9W3SIR5</accession>
<proteinExistence type="predicted"/>
<geneLocation type="plasmid" evidence="1 2">
    <name>p101287</name>
</geneLocation>
<sequence>MRDKLLMIFISLLTLGVALFAIDACRDKSELEAKLATYQSEEQLKKDAEKFTTAVSEGGMAKYLTDDAKKKLQKEGEEHEHSKVVVKGTKIQQLYTSFTNKEKTKAISYATYEATYDIGREDVPSTYKQVITVKGNWVLQNGKWKCETYETVLGADSRDEELRKQIQQ</sequence>
<dbReference type="EMBL" id="CP015356">
    <property type="protein sequence ID" value="ANS52310.1"/>
    <property type="molecule type" value="Genomic_DNA"/>
</dbReference>
<name>A0A9W3SIR5_BACTU</name>